<keyword evidence="1" id="KW-0732">Signal</keyword>
<dbReference type="AlphaFoldDB" id="A0AAE3KIQ0"/>
<feature type="signal peptide" evidence="1">
    <location>
        <begin position="1"/>
        <end position="23"/>
    </location>
</feature>
<keyword evidence="4" id="KW-1185">Reference proteome</keyword>
<evidence type="ECO:0000256" key="1">
    <source>
        <dbReference type="SAM" id="SignalP"/>
    </source>
</evidence>
<accession>A0AAE3KIQ0</accession>
<organism evidence="3 4">
    <name type="scientific">Goodfellowiella coeruleoviolacea</name>
    <dbReference type="NCBI Taxonomy" id="334858"/>
    <lineage>
        <taxon>Bacteria</taxon>
        <taxon>Bacillati</taxon>
        <taxon>Actinomycetota</taxon>
        <taxon>Actinomycetes</taxon>
        <taxon>Pseudonocardiales</taxon>
        <taxon>Pseudonocardiaceae</taxon>
        <taxon>Goodfellowiella</taxon>
    </lineage>
</organism>
<dbReference type="RefSeq" id="WP_253766209.1">
    <property type="nucleotide sequence ID" value="NZ_JAMTCK010000001.1"/>
</dbReference>
<feature type="chain" id="PRO_5042008502" description="3-keto-alpha-glucoside-1,2-lyase/3-keto-2-hydroxy-glucal hydratase domain-containing protein" evidence="1">
    <location>
        <begin position="24"/>
        <end position="220"/>
    </location>
</feature>
<evidence type="ECO:0000313" key="4">
    <source>
        <dbReference type="Proteomes" id="UP001206128"/>
    </source>
</evidence>
<evidence type="ECO:0000313" key="3">
    <source>
        <dbReference type="EMBL" id="MCP2163508.1"/>
    </source>
</evidence>
<dbReference type="Pfam" id="PF06439">
    <property type="entry name" value="3keto-disac_hyd"/>
    <property type="match status" value="1"/>
</dbReference>
<dbReference type="EMBL" id="JAMTCK010000001">
    <property type="protein sequence ID" value="MCP2163508.1"/>
    <property type="molecule type" value="Genomic_DNA"/>
</dbReference>
<reference evidence="3" key="1">
    <citation type="submission" date="2022-06" db="EMBL/GenBank/DDBJ databases">
        <title>Genomic Encyclopedia of Archaeal and Bacterial Type Strains, Phase II (KMG-II): from individual species to whole genera.</title>
        <authorList>
            <person name="Goeker M."/>
        </authorList>
    </citation>
    <scope>NUCLEOTIDE SEQUENCE</scope>
    <source>
        <strain evidence="3">DSM 43935</strain>
    </source>
</reference>
<evidence type="ECO:0000259" key="2">
    <source>
        <dbReference type="Pfam" id="PF06439"/>
    </source>
</evidence>
<dbReference type="Proteomes" id="UP001206128">
    <property type="component" value="Unassembled WGS sequence"/>
</dbReference>
<sequence>MRRKLTGALLTLLALTVLGPGTAASQVSELSELSEQDGSGRLLRLFDGRGLTGWSQAGPGGFDVVDGVLRSRDGMGLLWYSARQFADYELRLQWRVSAPTDNSGVFLRFPDPGDDPWVAVNQGYEVQINDNPAGDPQKTGAIYNFQQPRTQASRPVGEWNDYRVRVIGQRYRVWLNGVLVNDFTSTDPARGDRGHLGLQNHDPTTRAEFRHITVRELHRR</sequence>
<gene>
    <name evidence="3" type="ORF">LX83_000348</name>
</gene>
<dbReference type="GO" id="GO:0016787">
    <property type="term" value="F:hydrolase activity"/>
    <property type="evidence" value="ECO:0007669"/>
    <property type="project" value="InterPro"/>
</dbReference>
<comment type="caution">
    <text evidence="3">The sequence shown here is derived from an EMBL/GenBank/DDBJ whole genome shotgun (WGS) entry which is preliminary data.</text>
</comment>
<dbReference type="InterPro" id="IPR010496">
    <property type="entry name" value="AL/BT2_dom"/>
</dbReference>
<protein>
    <recommendedName>
        <fullName evidence="2">3-keto-alpha-glucoside-1,2-lyase/3-keto-2-hydroxy-glucal hydratase domain-containing protein</fullName>
    </recommendedName>
</protein>
<name>A0AAE3KIQ0_9PSEU</name>
<dbReference type="Gene3D" id="2.60.120.560">
    <property type="entry name" value="Exo-inulinase, domain 1"/>
    <property type="match status" value="1"/>
</dbReference>
<feature type="domain" description="3-keto-alpha-glucoside-1,2-lyase/3-keto-2-hydroxy-glucal hydratase" evidence="2">
    <location>
        <begin position="45"/>
        <end position="215"/>
    </location>
</feature>
<proteinExistence type="predicted"/>